<gene>
    <name evidence="2" type="ORF">PY32053_01617</name>
</gene>
<evidence type="ECO:0000313" key="3">
    <source>
        <dbReference type="Proteomes" id="UP000272010"/>
    </source>
</evidence>
<organism evidence="2 3">
    <name type="scientific">Paracoccus yeei</name>
    <dbReference type="NCBI Taxonomy" id="147645"/>
    <lineage>
        <taxon>Bacteria</taxon>
        <taxon>Pseudomonadati</taxon>
        <taxon>Pseudomonadota</taxon>
        <taxon>Alphaproteobacteria</taxon>
        <taxon>Rhodobacterales</taxon>
        <taxon>Paracoccaceae</taxon>
        <taxon>Paracoccus</taxon>
    </lineage>
</organism>
<dbReference type="Proteomes" id="UP000272010">
    <property type="component" value="Chromosome"/>
</dbReference>
<evidence type="ECO:0000313" key="2">
    <source>
        <dbReference type="EMBL" id="AYF01244.1"/>
    </source>
</evidence>
<keyword evidence="1" id="KW-0812">Transmembrane</keyword>
<sequence length="35" mass="3631">MNRDTLSDLLGVIAISVTAVLVFSLPSVMPVAMVA</sequence>
<dbReference type="AlphaFoldDB" id="A0A386UKK6"/>
<keyword evidence="1" id="KW-1133">Transmembrane helix</keyword>
<reference evidence="3" key="1">
    <citation type="submission" date="2018-07" db="EMBL/GenBank/DDBJ databases">
        <title>Genome Structure of the Opportunistic Pathogen Paracoccus yeei (Alphaproteobacteria) and Identification of Putative Virulence Factors.</title>
        <authorList>
            <person name="Lasek R."/>
            <person name="Szuplewska M."/>
            <person name="Mitura M."/>
            <person name="Decewicz P."/>
            <person name="Chmielowska C."/>
            <person name="Pawlot A."/>
            <person name="Sentkowska D."/>
            <person name="Czarnecki J."/>
            <person name="Bartosik D."/>
        </authorList>
    </citation>
    <scope>NUCLEOTIDE SEQUENCE [LARGE SCALE GENOMIC DNA]</scope>
    <source>
        <strain evidence="3">CCUG 32053</strain>
    </source>
</reference>
<name>A0A386UKK6_9RHOB</name>
<dbReference type="EMBL" id="CP031078">
    <property type="protein sequence ID" value="AYF01244.1"/>
    <property type="molecule type" value="Genomic_DNA"/>
</dbReference>
<proteinExistence type="predicted"/>
<evidence type="ECO:0000256" key="1">
    <source>
        <dbReference type="SAM" id="Phobius"/>
    </source>
</evidence>
<protein>
    <submittedName>
        <fullName evidence="2">Uncharacterized protein</fullName>
    </submittedName>
</protein>
<accession>A0A386UKK6</accession>
<keyword evidence="1" id="KW-0472">Membrane</keyword>
<feature type="transmembrane region" description="Helical" evidence="1">
    <location>
        <begin position="12"/>
        <end position="34"/>
    </location>
</feature>